<sequence length="2733" mass="311151">MIYCDGLFIYYLSIPPAIQNEVTLIEHLLTLNNHIPARITNQKDKSKLKLMMLNSEDSSTQSENFQEKEFASVRRISHLSNVTTSINDLLTSFGLLASTCIPWDEKMELMSVDTVGKLYKILEDLFIYSVDVDRNWKFPVGIIDSIILKCFNMLRFDVRHNLMATALKFLMTVIDLLISNVKTIKGKQRMPYLNCIYEIMVNSEQLVSDIYSWTWRNDARTPFSYQSSQLITMSSEYSRELDYCFQHRLKMKWKEFYKILLQCLSKFQTKQAEVDEKTCKELLCKLQLKLQISGCVFKKRKKKYVTKGKNLSEKASKKLEEILHCILHGLLITNDLVTVFTLIQKLVKFLQFDSSCKHISAINCLLLTFAHLLASYFTNNSPKIAKCSRFILKSTENSDIFQLISRENIHSAVTTNNLSDFWSAETACALYIFIGAFAEAAIFADAMGDWKSTFLMSVVHSKMGVSAKKYLDVPNNLTIGELMAKMLKQIIEAENKVVDTAQSRTITKTLQDHITASILCDINVVPILLNHFMDQLKCLLRQLPLAVPEEFYLPSPPIFCPQDEMALSTSDAKIETKIRNELSNLIHSFINLLTASKMLLPAAYKYAKDLQCLELIHPFADYLPIVIPDHDDTFDQMQICFQDICSVIWLLHSRDKFQIEWRNFWRISSEIKFCQQKCDSYCLAALICAKCIKPFASFMQWKLDFYQVVLTLAREATASTKIVDVFAGMLPDITELPLECELRVKLLLKDWEANKVGKNSPKSLVDYYRDSCQNCGIIEETITTSELGIHSKLFESDEDFQSCLCLFYDVAIHKRMEETANSKHNFPLVVSYAKEVKEMEFSKYRYIPEAFEAKKIVQRRDLVKLDIRKSRNSRKGFFQSSSLLDLTQNNNTRIVPKRSRSLEIFKNKDGKLQSNSHKKSHSNDIPVQSIINELQSISLQRKVEASDKMHYLDHLVLWLDKWKRRNHTFKTINCDKEIQPQIHIEISVEQILASRSRLELCSKKPQKQNKKTLMQVRKPPNKIENLFVECNGTSEEKKNEENLNSFDNDLFNIHYDVHSANVVLPNSEKFEDTHIHPTGLDLPNQSQTVSDMCLVKHSTKAEQTKPKPKTKPKPISVNGTFDIIANNESTSSFFDKDDDTLDDVSFPNSIPDPPTRTVHFREPPPLPKPCIPKFLRLVAEKENFQTKSIDPRLRGGGCFGQMQFPLLSAPAAQNFNSNAPSCLSTWGLPLLRLPQKYLTNPVRQPSPPCHVCVDVNPCNQNLYVQNMLRSYWTNVKQKRCQQMVDYSLNRNPVCHQTPAEAEPQNVDQMRLLNGNYSSSDVHVRRKNVHRKYDKPGTSNRAKETEDTSDTNMYFDDRYRQLLQSDSSCYQVIHTRNVCSPTYINEKYPQPKMLSRATSPIRTAHTKMVTRTTSPTKMVTRTTSPTKMVTKTTSPMKMVTKTTSPVEMVTRTTSPVEIVTRTTLPYKMLNKTTSPIKTCVVGRTSSPQYSPQRTSTPPLSPRSVCSPPLRRGSTPPLSPRRRATPPLSTRRVSSPPFSSRRTSAICKSKSLSSSKMKSRYYSPPKSRSRSPSPTRQQHLIHSCTSSVYPLSNEDIGTLPQSPKTSFSCLSPSIERNSNLNHTTKTIETQVDSDIFPSSFSKAYTLPSDSIKHSLLDVVNEFAETHHHVINQLEEVRELMKEMNRQDKDRVIQIDQNVPLPETNQQVISQLQEVHDLMKEMYQHDKNKAIHTIQDSPPSDTSSHVSRLQEVNKFMEKTRQQLQTPTEKSKCLDVTKTSLNRNPPRQLPQIPSPPNSAPSSCPSSLYGKKFTAPKQHCLPIKKQPIPGLEGCDGAGKSPSSERKCKTRKQTNPNHNFSPHMSCVPKDPSSPYLYGKIPSKSPKRILQTDSNRRKIEKCPSPVSVTPPGPTITKYYNYVGEKTSDCLSPRPWALKSTANPRSLKIQNVSNPIIVQDSTNCSHPVSEDYYHATKTLSPTHYGKTSASTKQTMHTRPLITSPCLAYLQCASPITCPHQPTLPECVKRQKILARPKSSRINPFLIEKIVELPMDEDKENAGQVLEKNWHSTSSIPKSKDAKPYECYGVQRNLKSWSTNLTKIVERETSGADEGHIDSPKPNAVLPENNFNGHELENFDSGIDVDKEKNSILDFQIPDIAETMYEMDEIVMINEVLENDQILDCEVGDFEVIDVSQTPQVKARDSLQLKLKSIKEQCDLMDTISNELQIDFEDSKQLLNSVNKLANYTTMLQPTPVHSHARNHQIYRSPRLTLNLNPKAQLVVHIPKSKPNSSGTESNSNCHLRGFSPIHGCQDRNLLSTRSCQGKNFSPTRSYQGKHHSPIFSCPIKSLSPLPNCQSKCFVPFLTSPSKVFEPIHPCQSKRFSPTQTATCSSSTIEHFPSATTSKNVASVQGSVHSKECQQNMHFKMRMQDACELMKELLSPDTNRPGGSNDQLAPTDSGKPKEMKQILTKMEETLKKDLSKMGIYKAPYLQANSWTTNSNDSIQGRFKDEATNSQSGQLESEMSKSKHQSETSKSKRQSEPSQSKHQTRNYASQPGSRRASVMSSIQRWDHVPSRYKLPLINESKSHLADESKQKIKRRSVVSKSNLDRIPTIEFIPDVQFIRPLRQKERVKTVYQPPDVKVRMNRTQLLRKKLTLTKLKNKKKKQKLISDSHVCKHSGSNKSNLQEYQQADDALLQSESEIFEPSSTSSPSTWTVPQDVKKIIYDDEKSEAGDDLIDY</sequence>
<dbReference type="EMBL" id="JH431912">
    <property type="status" value="NOT_ANNOTATED_CDS"/>
    <property type="molecule type" value="Genomic_DNA"/>
</dbReference>
<feature type="region of interest" description="Disordered" evidence="1">
    <location>
        <begin position="1478"/>
        <end position="1577"/>
    </location>
</feature>
<evidence type="ECO:0000313" key="2">
    <source>
        <dbReference type="EnsemblMetazoa" id="SMAR009487-PA"/>
    </source>
</evidence>
<reference evidence="3" key="1">
    <citation type="submission" date="2011-05" db="EMBL/GenBank/DDBJ databases">
        <authorList>
            <person name="Richards S.R."/>
            <person name="Qu J."/>
            <person name="Jiang H."/>
            <person name="Jhangiani S.N."/>
            <person name="Agravi P."/>
            <person name="Goodspeed R."/>
            <person name="Gross S."/>
            <person name="Mandapat C."/>
            <person name="Jackson L."/>
            <person name="Mathew T."/>
            <person name="Pu L."/>
            <person name="Thornton R."/>
            <person name="Saada N."/>
            <person name="Wilczek-Boney K.B."/>
            <person name="Lee S."/>
            <person name="Kovar C."/>
            <person name="Wu Y."/>
            <person name="Scherer S.E."/>
            <person name="Worley K.C."/>
            <person name="Muzny D.M."/>
            <person name="Gibbs R."/>
        </authorList>
    </citation>
    <scope>NUCLEOTIDE SEQUENCE</scope>
    <source>
        <strain evidence="3">Brora</strain>
    </source>
</reference>
<dbReference type="PANTHER" id="PTHR14492">
    <property type="entry name" value="JBTS17"/>
    <property type="match status" value="1"/>
</dbReference>
<dbReference type="InterPro" id="IPR028236">
    <property type="entry name" value="CPLANE1"/>
</dbReference>
<name>T1J753_STRMM</name>
<feature type="region of interest" description="Disordered" evidence="1">
    <location>
        <begin position="1098"/>
        <end position="1117"/>
    </location>
</feature>
<evidence type="ECO:0000256" key="1">
    <source>
        <dbReference type="SAM" id="MobiDB-lite"/>
    </source>
</evidence>
<feature type="compositionally biased region" description="Polar residues" evidence="1">
    <location>
        <begin position="2506"/>
        <end position="2515"/>
    </location>
</feature>
<feature type="region of interest" description="Disordered" evidence="1">
    <location>
        <begin position="2433"/>
        <end position="2457"/>
    </location>
</feature>
<feature type="compositionally biased region" description="Low complexity" evidence="1">
    <location>
        <begin position="1527"/>
        <end position="1572"/>
    </location>
</feature>
<organism evidence="2 3">
    <name type="scientific">Strigamia maritima</name>
    <name type="common">European centipede</name>
    <name type="synonym">Geophilus maritimus</name>
    <dbReference type="NCBI Taxonomy" id="126957"/>
    <lineage>
        <taxon>Eukaryota</taxon>
        <taxon>Metazoa</taxon>
        <taxon>Ecdysozoa</taxon>
        <taxon>Arthropoda</taxon>
        <taxon>Myriapoda</taxon>
        <taxon>Chilopoda</taxon>
        <taxon>Pleurostigmophora</taxon>
        <taxon>Geophilomorpha</taxon>
        <taxon>Linotaeniidae</taxon>
        <taxon>Strigamia</taxon>
    </lineage>
</organism>
<feature type="compositionally biased region" description="Basic and acidic residues" evidence="1">
    <location>
        <begin position="2516"/>
        <end position="2533"/>
    </location>
</feature>
<dbReference type="EnsemblMetazoa" id="SMAR009487-RA">
    <property type="protein sequence ID" value="SMAR009487-PA"/>
    <property type="gene ID" value="SMAR009487"/>
</dbReference>
<feature type="compositionally biased region" description="Polar residues" evidence="1">
    <location>
        <begin position="2534"/>
        <end position="2559"/>
    </location>
</feature>
<feature type="compositionally biased region" description="Polar residues" evidence="1">
    <location>
        <begin position="2435"/>
        <end position="2449"/>
    </location>
</feature>
<feature type="region of interest" description="Disordered" evidence="1">
    <location>
        <begin position="2489"/>
        <end position="2559"/>
    </location>
</feature>
<feature type="region of interest" description="Disordered" evidence="1">
    <location>
        <begin position="2656"/>
        <end position="2677"/>
    </location>
</feature>
<accession>T1J753</accession>
<protein>
    <submittedName>
        <fullName evidence="2">Uncharacterized protein</fullName>
    </submittedName>
</protein>
<dbReference type="HOGENOM" id="CLU_227154_0_0_1"/>
<feature type="compositionally biased region" description="Polar residues" evidence="1">
    <location>
        <begin position="1482"/>
        <end position="1496"/>
    </location>
</feature>
<feature type="region of interest" description="Disordered" evidence="1">
    <location>
        <begin position="1817"/>
        <end position="1861"/>
    </location>
</feature>
<proteinExistence type="predicted"/>
<reference evidence="2" key="2">
    <citation type="submission" date="2015-02" db="UniProtKB">
        <authorList>
            <consortium name="EnsemblMetazoa"/>
        </authorList>
    </citation>
    <scope>IDENTIFICATION</scope>
</reference>
<feature type="region of interest" description="Disordered" evidence="1">
    <location>
        <begin position="1756"/>
        <end position="1803"/>
    </location>
</feature>
<dbReference type="PANTHER" id="PTHR14492:SF4">
    <property type="entry name" value="CILIOGENESIS AND PLANAR POLARITY EFFECTOR 1"/>
    <property type="match status" value="1"/>
</dbReference>
<keyword evidence="3" id="KW-1185">Reference proteome</keyword>
<dbReference type="Proteomes" id="UP000014500">
    <property type="component" value="Unassembled WGS sequence"/>
</dbReference>
<feature type="compositionally biased region" description="Polar residues" evidence="1">
    <location>
        <begin position="1847"/>
        <end position="1856"/>
    </location>
</feature>
<dbReference type="eggNOG" id="ENOG502QRD2">
    <property type="taxonomic scope" value="Eukaryota"/>
</dbReference>
<evidence type="ECO:0000313" key="3">
    <source>
        <dbReference type="Proteomes" id="UP000014500"/>
    </source>
</evidence>